<dbReference type="WBParaSite" id="HPBE_0000427901-mRNA-1">
    <property type="protein sequence ID" value="HPBE_0000427901-mRNA-1"/>
    <property type="gene ID" value="HPBE_0000427901"/>
</dbReference>
<evidence type="ECO:0000256" key="3">
    <source>
        <dbReference type="ARBA" id="ARBA00022827"/>
    </source>
</evidence>
<reference evidence="12" key="2">
    <citation type="submission" date="2019-09" db="UniProtKB">
        <authorList>
            <consortium name="WormBaseParasite"/>
        </authorList>
    </citation>
    <scope>IDENTIFICATION</scope>
</reference>
<comment type="similarity">
    <text evidence="6">Belongs to the L2HGDH family.</text>
</comment>
<evidence type="ECO:0000313" key="10">
    <source>
        <dbReference type="EMBL" id="VDO60711.1"/>
    </source>
</evidence>
<keyword evidence="4" id="KW-0560">Oxidoreductase</keyword>
<evidence type="ECO:0000256" key="6">
    <source>
        <dbReference type="ARBA" id="ARBA00037941"/>
    </source>
</evidence>
<dbReference type="NCBIfam" id="NF008726">
    <property type="entry name" value="PRK11728.1"/>
    <property type="match status" value="1"/>
</dbReference>
<evidence type="ECO:0000313" key="12">
    <source>
        <dbReference type="WBParaSite" id="HPBE_0000427901-mRNA-1"/>
    </source>
</evidence>
<proteinExistence type="inferred from homology"/>
<accession>A0A183FDG4</accession>
<comment type="catalytic activity">
    <reaction evidence="5">
        <text>(S)-2-hydroxyglutarate + A = 2-oxoglutarate + AH2</text>
        <dbReference type="Rhea" id="RHEA:21252"/>
        <dbReference type="ChEBI" id="CHEBI:13193"/>
        <dbReference type="ChEBI" id="CHEBI:16782"/>
        <dbReference type="ChEBI" id="CHEBI:16810"/>
        <dbReference type="ChEBI" id="CHEBI:17499"/>
        <dbReference type="EC" id="1.1.99.2"/>
    </reaction>
</comment>
<comment type="cofactor">
    <cofactor evidence="1">
        <name>FAD</name>
        <dbReference type="ChEBI" id="CHEBI:57692"/>
    </cofactor>
</comment>
<reference evidence="10 11" key="1">
    <citation type="submission" date="2018-11" db="EMBL/GenBank/DDBJ databases">
        <authorList>
            <consortium name="Pathogen Informatics"/>
        </authorList>
    </citation>
    <scope>NUCLEOTIDE SEQUENCE [LARGE SCALE GENOMIC DNA]</scope>
</reference>
<dbReference type="EC" id="1.1.99.2" evidence="7"/>
<keyword evidence="11" id="KW-1185">Reference proteome</keyword>
<dbReference type="Gene3D" id="3.30.9.10">
    <property type="entry name" value="D-Amino Acid Oxidase, subunit A, domain 2"/>
    <property type="match status" value="1"/>
</dbReference>
<sequence length="417" mass="46368">VFHPGPFRRKVGGPVTQSISQTPKLLNPCTIRCLHRPTVDEIQKAFCIREYSISAPHQSGNNSGVIHAGIYYTPGTLKAKLCVEGMWLAYKFFEENKFPHKKVGKLIVAVEPDEIPRLDGLFERGQKNGCKDLKMIDGSQIKDYAPHCKGLKALWSPHTGIVDFGEMARALAHDFEKKGGTIYINYPLRAVHQSPHPMFPIVGPAVPRCRIYTRYLITCTGLHSDRVAQLTGCSPVPKIVPFRGEYLMLKPEKRHLVTTNIYPVPTPGLPFLGVHFTPRMNGDIWLGPNAVLAYKREGYGYFQISLYDLWDSLTYSCDCRFRFSTVIFYISLIAISPQLGMTRSSTSSSSVFRGHAGVRAQAMDPEGNLVDDFVFDSGTGPLSKMVMHVRNAPSPGATSSLAIAKMITKEATTRFSL</sequence>
<feature type="domain" description="FAD dependent oxidoreductase" evidence="9">
    <location>
        <begin position="55"/>
        <end position="409"/>
    </location>
</feature>
<dbReference type="PANTHER" id="PTHR43104">
    <property type="entry name" value="L-2-HYDROXYGLUTARATE DEHYDROGENASE, MITOCHONDRIAL"/>
    <property type="match status" value="1"/>
</dbReference>
<dbReference type="Pfam" id="PF01266">
    <property type="entry name" value="DAO"/>
    <property type="match status" value="1"/>
</dbReference>
<dbReference type="EMBL" id="UZAH01025293">
    <property type="protein sequence ID" value="VDO60711.1"/>
    <property type="molecule type" value="Genomic_DNA"/>
</dbReference>
<evidence type="ECO:0000256" key="7">
    <source>
        <dbReference type="ARBA" id="ARBA00038878"/>
    </source>
</evidence>
<evidence type="ECO:0000259" key="9">
    <source>
        <dbReference type="Pfam" id="PF01266"/>
    </source>
</evidence>
<dbReference type="InterPro" id="IPR036188">
    <property type="entry name" value="FAD/NAD-bd_sf"/>
</dbReference>
<dbReference type="OrthoDB" id="498204at2759"/>
<evidence type="ECO:0000256" key="5">
    <source>
        <dbReference type="ARBA" id="ARBA00036066"/>
    </source>
</evidence>
<dbReference type="GO" id="GO:0047545">
    <property type="term" value="F:(S)-2-hydroxyglutarate dehydrogenase activity"/>
    <property type="evidence" value="ECO:0007669"/>
    <property type="project" value="UniProtKB-EC"/>
</dbReference>
<evidence type="ECO:0000256" key="2">
    <source>
        <dbReference type="ARBA" id="ARBA00022630"/>
    </source>
</evidence>
<evidence type="ECO:0000256" key="1">
    <source>
        <dbReference type="ARBA" id="ARBA00001974"/>
    </source>
</evidence>
<keyword evidence="2" id="KW-0285">Flavoprotein</keyword>
<accession>A0A3P7WHX9</accession>
<dbReference type="PANTHER" id="PTHR43104:SF2">
    <property type="entry name" value="L-2-HYDROXYGLUTARATE DEHYDROGENASE, MITOCHONDRIAL"/>
    <property type="match status" value="1"/>
</dbReference>
<keyword evidence="3" id="KW-0274">FAD</keyword>
<evidence type="ECO:0000256" key="8">
    <source>
        <dbReference type="ARBA" id="ARBA00041137"/>
    </source>
</evidence>
<evidence type="ECO:0000256" key="4">
    <source>
        <dbReference type="ARBA" id="ARBA00023002"/>
    </source>
</evidence>
<organism evidence="11 12">
    <name type="scientific">Heligmosomoides polygyrus</name>
    <name type="common">Parasitic roundworm</name>
    <dbReference type="NCBI Taxonomy" id="6339"/>
    <lineage>
        <taxon>Eukaryota</taxon>
        <taxon>Metazoa</taxon>
        <taxon>Ecdysozoa</taxon>
        <taxon>Nematoda</taxon>
        <taxon>Chromadorea</taxon>
        <taxon>Rhabditida</taxon>
        <taxon>Rhabditina</taxon>
        <taxon>Rhabditomorpha</taxon>
        <taxon>Strongyloidea</taxon>
        <taxon>Heligmosomidae</taxon>
        <taxon>Heligmosomoides</taxon>
    </lineage>
</organism>
<dbReference type="SUPFAM" id="SSF51905">
    <property type="entry name" value="FAD/NAD(P)-binding domain"/>
    <property type="match status" value="1"/>
</dbReference>
<name>A0A183FDG4_HELPZ</name>
<protein>
    <recommendedName>
        <fullName evidence="8">L-2-hydroxyglutarate dehydrogenase, mitochondrial</fullName>
        <ecNumber evidence="7">1.1.99.2</ecNumber>
    </recommendedName>
</protein>
<dbReference type="Proteomes" id="UP000050761">
    <property type="component" value="Unassembled WGS sequence"/>
</dbReference>
<gene>
    <name evidence="10" type="ORF">HPBE_LOCUS4280</name>
</gene>
<dbReference type="AlphaFoldDB" id="A0A183FDG4"/>
<dbReference type="InterPro" id="IPR006076">
    <property type="entry name" value="FAD-dep_OxRdtase"/>
</dbReference>
<dbReference type="Gene3D" id="3.50.50.60">
    <property type="entry name" value="FAD/NAD(P)-binding domain"/>
    <property type="match status" value="1"/>
</dbReference>
<evidence type="ECO:0000313" key="11">
    <source>
        <dbReference type="Proteomes" id="UP000050761"/>
    </source>
</evidence>